<dbReference type="Proteomes" id="UP001162131">
    <property type="component" value="Unassembled WGS sequence"/>
</dbReference>
<keyword evidence="2" id="KW-1185">Reference proteome</keyword>
<comment type="caution">
    <text evidence="1">The sequence shown here is derived from an EMBL/GenBank/DDBJ whole genome shotgun (WGS) entry which is preliminary data.</text>
</comment>
<evidence type="ECO:0008006" key="3">
    <source>
        <dbReference type="Google" id="ProtNLM"/>
    </source>
</evidence>
<gene>
    <name evidence="1" type="ORF">BSTOLATCC_MIC22464</name>
</gene>
<dbReference type="AlphaFoldDB" id="A0AAU9IX57"/>
<accession>A0AAU9IX57</accession>
<evidence type="ECO:0000313" key="2">
    <source>
        <dbReference type="Proteomes" id="UP001162131"/>
    </source>
</evidence>
<proteinExistence type="predicted"/>
<sequence length="262" mass="28269">MLTWKSDLIDIYKFDKPLGFLRTSLYATPSGGVAGFGYGVRAYLYEISWYGSGWYFLGYMIMYDCDGIYTYFDRTCAGACSDSKCHPTHQCFSSTTACTSCDSTGCKVCGETNKDPSTYCNQDCPANCDRCSSSTLCTQCKSGSFLYDKAGAALCIACLDSCTSCTATPDCFYCTSSIVQVDSIGYQISFSAPYIELDFAHPLVSTLTINSIGATLDDGTVIDTSNWTLNSCVASAVSCTITANSLSVSQLPLNMVLKFNQA</sequence>
<reference evidence="1" key="1">
    <citation type="submission" date="2021-09" db="EMBL/GenBank/DDBJ databases">
        <authorList>
            <consortium name="AG Swart"/>
            <person name="Singh M."/>
            <person name="Singh A."/>
            <person name="Seah K."/>
            <person name="Emmerich C."/>
        </authorList>
    </citation>
    <scope>NUCLEOTIDE SEQUENCE</scope>
    <source>
        <strain evidence="1">ATCC30299</strain>
    </source>
</reference>
<organism evidence="1 2">
    <name type="scientific">Blepharisma stoltei</name>
    <dbReference type="NCBI Taxonomy" id="1481888"/>
    <lineage>
        <taxon>Eukaryota</taxon>
        <taxon>Sar</taxon>
        <taxon>Alveolata</taxon>
        <taxon>Ciliophora</taxon>
        <taxon>Postciliodesmatophora</taxon>
        <taxon>Heterotrichea</taxon>
        <taxon>Heterotrichida</taxon>
        <taxon>Blepharismidae</taxon>
        <taxon>Blepharisma</taxon>
    </lineage>
</organism>
<name>A0AAU9IX57_9CILI</name>
<evidence type="ECO:0000313" key="1">
    <source>
        <dbReference type="EMBL" id="CAG9319114.1"/>
    </source>
</evidence>
<protein>
    <recommendedName>
        <fullName evidence="3">TNFR-Cys domain-containing protein</fullName>
    </recommendedName>
</protein>
<dbReference type="EMBL" id="CAJZBQ010000021">
    <property type="protein sequence ID" value="CAG9319114.1"/>
    <property type="molecule type" value="Genomic_DNA"/>
</dbReference>